<name>A0A131Z2H7_RHIAP</name>
<organism evidence="1">
    <name type="scientific">Rhipicephalus appendiculatus</name>
    <name type="common">Brown ear tick</name>
    <dbReference type="NCBI Taxonomy" id="34631"/>
    <lineage>
        <taxon>Eukaryota</taxon>
        <taxon>Metazoa</taxon>
        <taxon>Ecdysozoa</taxon>
        <taxon>Arthropoda</taxon>
        <taxon>Chelicerata</taxon>
        <taxon>Arachnida</taxon>
        <taxon>Acari</taxon>
        <taxon>Parasitiformes</taxon>
        <taxon>Ixodida</taxon>
        <taxon>Ixodoidea</taxon>
        <taxon>Ixodidae</taxon>
        <taxon>Rhipicephalinae</taxon>
        <taxon>Rhipicephalus</taxon>
        <taxon>Rhipicephalus</taxon>
    </lineage>
</organism>
<evidence type="ECO:0000313" key="1">
    <source>
        <dbReference type="EMBL" id="JAP84666.1"/>
    </source>
</evidence>
<protein>
    <submittedName>
        <fullName evidence="1">Uncharacterized protein</fullName>
    </submittedName>
</protein>
<reference evidence="1" key="1">
    <citation type="journal article" date="2016" name="Ticks Tick Borne Dis.">
        <title>De novo assembly and annotation of the salivary gland transcriptome of Rhipicephalus appendiculatus male and female ticks during blood feeding.</title>
        <authorList>
            <person name="de Castro M.H."/>
            <person name="de Klerk D."/>
            <person name="Pienaar R."/>
            <person name="Latif A.A."/>
            <person name="Rees D.J."/>
            <person name="Mans B.J."/>
        </authorList>
    </citation>
    <scope>NUCLEOTIDE SEQUENCE</scope>
    <source>
        <tissue evidence="1">Salivary glands</tissue>
    </source>
</reference>
<accession>A0A131Z2H7</accession>
<dbReference type="AlphaFoldDB" id="A0A131Z2H7"/>
<dbReference type="EMBL" id="GEDV01003891">
    <property type="protein sequence ID" value="JAP84666.1"/>
    <property type="molecule type" value="Transcribed_RNA"/>
</dbReference>
<proteinExistence type="predicted"/>
<sequence length="372" mass="42146">MLLVRSIYTILRQIKHEATTVNSPVIDPAKWALCLRLAHSDGGTNSENTPSRTKRRAHFDSAHESCDATLDAQVLQLLNALRLTDALALIVKSFGADQRRYPSSKTATALISALAREGDVEGVRKVRDVVDTLYPNVSADALRFEHYDAEALSRSGRAAEAILKFEALFVSHKGHRVKICSLLTFLAAYLVKNDMVEEVTLLARMCERLADRGYFHPLSNVWKVFFLSDRRRYHATASELVEAARLRPRAKPFFEKKVSSVISHAVDRCDVDMVQRLLNVVLYMGMPECCGLVLSFLLEFYCDADDLKSAQKTFEHSEAYGIELNPVTFYRYTCFLSSRGIQIPHDMLLKKYKMDPRKAKDAAKQNNVKFKF</sequence>